<sequence>YQDLNTKASLEQYECLGTKQEKEVFVKEPPCFKDTKHLIHALKLKKTLYGLKQVLGIIYLTVFSFQMVFQEEKLTTLFKKVENKDFIIV</sequence>
<feature type="non-terminal residue" evidence="2">
    <location>
        <position position="1"/>
    </location>
</feature>
<accession>A0A371HP59</accession>
<name>A0A371HP59_MUCPR</name>
<keyword evidence="3" id="KW-1185">Reference proteome</keyword>
<comment type="caution">
    <text evidence="2">The sequence shown here is derived from an EMBL/GenBank/DDBJ whole genome shotgun (WGS) entry which is preliminary data.</text>
</comment>
<dbReference type="OrthoDB" id="8048545at2759"/>
<reference evidence="2" key="1">
    <citation type="submission" date="2018-05" db="EMBL/GenBank/DDBJ databases">
        <title>Draft genome of Mucuna pruriens seed.</title>
        <authorList>
            <person name="Nnadi N.E."/>
            <person name="Vos R."/>
            <person name="Hasami M.H."/>
            <person name="Devisetty U.K."/>
            <person name="Aguiy J.C."/>
        </authorList>
    </citation>
    <scope>NUCLEOTIDE SEQUENCE [LARGE SCALE GENOMIC DNA]</scope>
    <source>
        <strain evidence="2">JCA_2017</strain>
    </source>
</reference>
<gene>
    <name evidence="2" type="ORF">CR513_11688</name>
</gene>
<dbReference type="AlphaFoldDB" id="A0A371HP59"/>
<keyword evidence="1" id="KW-0812">Transmembrane</keyword>
<dbReference type="Proteomes" id="UP000257109">
    <property type="component" value="Unassembled WGS sequence"/>
</dbReference>
<evidence type="ECO:0000313" key="2">
    <source>
        <dbReference type="EMBL" id="RDY04595.1"/>
    </source>
</evidence>
<evidence type="ECO:0000313" key="3">
    <source>
        <dbReference type="Proteomes" id="UP000257109"/>
    </source>
</evidence>
<organism evidence="2 3">
    <name type="scientific">Mucuna pruriens</name>
    <name type="common">Velvet bean</name>
    <name type="synonym">Dolichos pruriens</name>
    <dbReference type="NCBI Taxonomy" id="157652"/>
    <lineage>
        <taxon>Eukaryota</taxon>
        <taxon>Viridiplantae</taxon>
        <taxon>Streptophyta</taxon>
        <taxon>Embryophyta</taxon>
        <taxon>Tracheophyta</taxon>
        <taxon>Spermatophyta</taxon>
        <taxon>Magnoliopsida</taxon>
        <taxon>eudicotyledons</taxon>
        <taxon>Gunneridae</taxon>
        <taxon>Pentapetalae</taxon>
        <taxon>rosids</taxon>
        <taxon>fabids</taxon>
        <taxon>Fabales</taxon>
        <taxon>Fabaceae</taxon>
        <taxon>Papilionoideae</taxon>
        <taxon>50 kb inversion clade</taxon>
        <taxon>NPAAA clade</taxon>
        <taxon>indigoferoid/millettioid clade</taxon>
        <taxon>Phaseoleae</taxon>
        <taxon>Mucuna</taxon>
    </lineage>
</organism>
<proteinExistence type="predicted"/>
<keyword evidence="1" id="KW-0472">Membrane</keyword>
<protein>
    <recommendedName>
        <fullName evidence="4">Reverse transcriptase Ty1/copia-type domain-containing protein</fullName>
    </recommendedName>
</protein>
<keyword evidence="1" id="KW-1133">Transmembrane helix</keyword>
<feature type="transmembrane region" description="Helical" evidence="1">
    <location>
        <begin position="49"/>
        <end position="69"/>
    </location>
</feature>
<dbReference type="EMBL" id="QJKJ01002051">
    <property type="protein sequence ID" value="RDY04595.1"/>
    <property type="molecule type" value="Genomic_DNA"/>
</dbReference>
<evidence type="ECO:0000256" key="1">
    <source>
        <dbReference type="SAM" id="Phobius"/>
    </source>
</evidence>
<evidence type="ECO:0008006" key="4">
    <source>
        <dbReference type="Google" id="ProtNLM"/>
    </source>
</evidence>